<proteinExistence type="predicted"/>
<evidence type="ECO:0000313" key="2">
    <source>
        <dbReference type="Proteomes" id="UP000887564"/>
    </source>
</evidence>
<dbReference type="InterPro" id="IPR029063">
    <property type="entry name" value="SAM-dependent_MTases_sf"/>
</dbReference>
<organism evidence="2 3">
    <name type="scientific">Parascaris equorum</name>
    <name type="common">Equine roundworm</name>
    <dbReference type="NCBI Taxonomy" id="6256"/>
    <lineage>
        <taxon>Eukaryota</taxon>
        <taxon>Metazoa</taxon>
        <taxon>Ecdysozoa</taxon>
        <taxon>Nematoda</taxon>
        <taxon>Chromadorea</taxon>
        <taxon>Rhabditida</taxon>
        <taxon>Spirurina</taxon>
        <taxon>Ascaridomorpha</taxon>
        <taxon>Ascaridoidea</taxon>
        <taxon>Ascarididae</taxon>
        <taxon>Parascaris</taxon>
    </lineage>
</organism>
<keyword evidence="1" id="KW-0472">Membrane</keyword>
<keyword evidence="1" id="KW-0812">Transmembrane</keyword>
<protein>
    <submittedName>
        <fullName evidence="3">Methyltransferase small domain-containing protein</fullName>
    </submittedName>
</protein>
<keyword evidence="1" id="KW-1133">Transmembrane helix</keyword>
<dbReference type="AlphaFoldDB" id="A0A914R9P2"/>
<evidence type="ECO:0000256" key="1">
    <source>
        <dbReference type="SAM" id="Phobius"/>
    </source>
</evidence>
<accession>A0A914R9P2</accession>
<dbReference type="Proteomes" id="UP000887564">
    <property type="component" value="Unplaced"/>
</dbReference>
<sequence length="83" mass="9077">DCSAFFCLKEEKRVSADVESTAKGNIILNLGCGMGSIGLYVMCMLRSSKHAAERKFLFGNDPLSEVIEGAKHCARDNGFTEEE</sequence>
<dbReference type="SUPFAM" id="SSF53335">
    <property type="entry name" value="S-adenosyl-L-methionine-dependent methyltransferases"/>
    <property type="match status" value="1"/>
</dbReference>
<keyword evidence="2" id="KW-1185">Reference proteome</keyword>
<dbReference type="WBParaSite" id="PEQ_0000319401-mRNA-1">
    <property type="protein sequence ID" value="PEQ_0000319401-mRNA-1"/>
    <property type="gene ID" value="PEQ_0000319401"/>
</dbReference>
<reference evidence="3" key="1">
    <citation type="submission" date="2022-11" db="UniProtKB">
        <authorList>
            <consortium name="WormBaseParasite"/>
        </authorList>
    </citation>
    <scope>IDENTIFICATION</scope>
</reference>
<feature type="transmembrane region" description="Helical" evidence="1">
    <location>
        <begin position="26"/>
        <end position="45"/>
    </location>
</feature>
<evidence type="ECO:0000313" key="3">
    <source>
        <dbReference type="WBParaSite" id="PEQ_0000319401-mRNA-1"/>
    </source>
</evidence>
<name>A0A914R9P2_PAREQ</name>